<dbReference type="Gene3D" id="3.40.50.10470">
    <property type="entry name" value="Translation initiation factor eif-2b, domain 2"/>
    <property type="match status" value="1"/>
</dbReference>
<dbReference type="InterPro" id="IPR000649">
    <property type="entry name" value="IF-2B-related"/>
</dbReference>
<dbReference type="GO" id="GO:0046523">
    <property type="term" value="F:S-methyl-5-thioribose-1-phosphate isomerase activity"/>
    <property type="evidence" value="ECO:0007669"/>
    <property type="project" value="UniProtKB-EC"/>
</dbReference>
<dbReference type="RefSeq" id="WP_378387282.1">
    <property type="nucleotide sequence ID" value="NZ_JBHLWM010000004.1"/>
</dbReference>
<comment type="similarity">
    <text evidence="2">Belongs to the EIF-2B alpha/beta/delta subunits family. MtnA subfamily.</text>
</comment>
<dbReference type="EMBL" id="JBHLWM010000004">
    <property type="protein sequence ID" value="MFC0240892.1"/>
    <property type="molecule type" value="Genomic_DNA"/>
</dbReference>
<dbReference type="SUPFAM" id="SSF100950">
    <property type="entry name" value="NagB/RpiA/CoA transferase-like"/>
    <property type="match status" value="1"/>
</dbReference>
<dbReference type="Pfam" id="PF01008">
    <property type="entry name" value="IF-2B"/>
    <property type="match status" value="1"/>
</dbReference>
<sequence length="373" mass="40243">MKVDGIHTRSIWLQPDGWTVAAIDQRRLPHEYVIATLTNCDRAADAIRSMLVRGAPLIGATAAYGIALAMREDASDAALDQAYAKLIATRPTAINLKWALDEMRRALVPVKPADRVVAAYRRAAEIAEEDVAINQAIGANGLKLIEAIAATKKPGERVNVLTHCNAGWLATVDWGTATAPIYQAFDKGIPIHVYADETRPRNQGASLTAWELGHHGVDHTVIPDNTGGHLMQHGMVDLCIVGTDRVTADGDVCNKIGTYLKALAAADNKVPFYVALPSPTIDFTIHDGVKEIPIEQREAAEVTDMTGRTADGRIETVRIVPQGSNVANYGFDVTPSRLVTGLITERGVLKPDRASLAAAFPERVVRERQLAAS</sequence>
<dbReference type="Gene3D" id="1.20.120.420">
    <property type="entry name" value="translation initiation factor eif-2b, domain 1"/>
    <property type="match status" value="1"/>
</dbReference>
<gene>
    <name evidence="2 3" type="primary">mtnA</name>
    <name evidence="3" type="ORF">ACFFJ6_10465</name>
</gene>
<dbReference type="Proteomes" id="UP001589775">
    <property type="component" value="Unassembled WGS sequence"/>
</dbReference>
<comment type="caution">
    <text evidence="3">The sequence shown here is derived from an EMBL/GenBank/DDBJ whole genome shotgun (WGS) entry which is preliminary data.</text>
</comment>
<dbReference type="HAMAP" id="MF_01678">
    <property type="entry name" value="Salvage_MtnA"/>
    <property type="match status" value="1"/>
</dbReference>
<keyword evidence="2" id="KW-0486">Methionine biosynthesis</keyword>
<dbReference type="NCBIfam" id="TIGR00512">
    <property type="entry name" value="salvage_mtnA"/>
    <property type="match status" value="1"/>
</dbReference>
<dbReference type="InterPro" id="IPR042529">
    <property type="entry name" value="IF_2B-like_C"/>
</dbReference>
<evidence type="ECO:0000313" key="3">
    <source>
        <dbReference type="EMBL" id="MFC0240892.1"/>
    </source>
</evidence>
<keyword evidence="1 2" id="KW-0413">Isomerase</keyword>
<comment type="pathway">
    <text evidence="2">Amino-acid biosynthesis; L-methionine biosynthesis via salvage pathway; L-methionine from S-methyl-5-thio-alpha-D-ribose 1-phosphate: step 1/6.</text>
</comment>
<dbReference type="NCBIfam" id="TIGR00524">
    <property type="entry name" value="eIF-2B_rel"/>
    <property type="match status" value="1"/>
</dbReference>
<evidence type="ECO:0000256" key="2">
    <source>
        <dbReference type="HAMAP-Rule" id="MF_01678"/>
    </source>
</evidence>
<feature type="binding site" evidence="2">
    <location>
        <position position="90"/>
    </location>
    <ligand>
        <name>substrate</name>
    </ligand>
</feature>
<dbReference type="PANTHER" id="PTHR43475">
    <property type="entry name" value="METHYLTHIORIBOSE-1-PHOSPHATE ISOMERASE"/>
    <property type="match status" value="1"/>
</dbReference>
<name>A0ABV6ERY2_9BRAD</name>
<feature type="binding site" evidence="2">
    <location>
        <position position="203"/>
    </location>
    <ligand>
        <name>substrate</name>
    </ligand>
</feature>
<dbReference type="NCBIfam" id="NF004326">
    <property type="entry name" value="PRK05720.1"/>
    <property type="match status" value="1"/>
</dbReference>
<dbReference type="InterPro" id="IPR037171">
    <property type="entry name" value="NagB/RpiA_transferase-like"/>
</dbReference>
<comment type="function">
    <text evidence="2">Catalyzes the interconversion of methylthioribose-1-phosphate (MTR-1-P) into methylthioribulose-1-phosphate (MTRu-1-P).</text>
</comment>
<dbReference type="InterPro" id="IPR011559">
    <property type="entry name" value="Initiation_fac_2B_a/b/d"/>
</dbReference>
<organism evidence="3 4">
    <name type="scientific">Rhodopseudomonas telluris</name>
    <dbReference type="NCBI Taxonomy" id="644215"/>
    <lineage>
        <taxon>Bacteria</taxon>
        <taxon>Pseudomonadati</taxon>
        <taxon>Pseudomonadota</taxon>
        <taxon>Alphaproteobacteria</taxon>
        <taxon>Hyphomicrobiales</taxon>
        <taxon>Nitrobacteraceae</taxon>
        <taxon>Rhodopseudomonas</taxon>
    </lineage>
</organism>
<evidence type="ECO:0000256" key="1">
    <source>
        <dbReference type="ARBA" id="ARBA00023235"/>
    </source>
</evidence>
<comment type="catalytic activity">
    <reaction evidence="2">
        <text>5-(methylsulfanyl)-alpha-D-ribose 1-phosphate = 5-(methylsulfanyl)-D-ribulose 1-phosphate</text>
        <dbReference type="Rhea" id="RHEA:19989"/>
        <dbReference type="ChEBI" id="CHEBI:58533"/>
        <dbReference type="ChEBI" id="CHEBI:58548"/>
        <dbReference type="EC" id="5.3.1.23"/>
    </reaction>
</comment>
<keyword evidence="2" id="KW-0028">Amino-acid biosynthesis</keyword>
<reference evidence="3 4" key="1">
    <citation type="submission" date="2024-09" db="EMBL/GenBank/DDBJ databases">
        <authorList>
            <person name="Sun Q."/>
            <person name="Mori K."/>
        </authorList>
    </citation>
    <scope>NUCLEOTIDE SEQUENCE [LARGE SCALE GENOMIC DNA]</scope>
    <source>
        <strain evidence="3 4">KCTC 23279</strain>
    </source>
</reference>
<feature type="binding site" evidence="2">
    <location>
        <begin position="254"/>
        <end position="255"/>
    </location>
    <ligand>
        <name>substrate</name>
    </ligand>
</feature>
<keyword evidence="4" id="KW-1185">Reference proteome</keyword>
<protein>
    <recommendedName>
        <fullName evidence="2">Methylthioribose-1-phosphate isomerase</fullName>
        <shortName evidence="2">M1Pi</shortName>
        <shortName evidence="2">MTR-1-P isomerase</shortName>
        <ecNumber evidence="2">5.3.1.23</ecNumber>
    </recommendedName>
    <alternativeName>
        <fullName evidence="2">S-methyl-5-thioribose-1-phosphate isomerase</fullName>
    </alternativeName>
</protein>
<proteinExistence type="inferred from homology"/>
<dbReference type="InterPro" id="IPR005251">
    <property type="entry name" value="IF-M1Pi"/>
</dbReference>
<accession>A0ABV6ERY2</accession>
<feature type="site" description="Transition state stabilizer" evidence="2">
    <location>
        <position position="164"/>
    </location>
</feature>
<evidence type="ECO:0000313" key="4">
    <source>
        <dbReference type="Proteomes" id="UP001589775"/>
    </source>
</evidence>
<dbReference type="PANTHER" id="PTHR43475:SF1">
    <property type="entry name" value="METHYLTHIORIBOSE-1-PHOSPHATE ISOMERASE"/>
    <property type="match status" value="1"/>
</dbReference>
<dbReference type="InterPro" id="IPR027363">
    <property type="entry name" value="M1Pi_N"/>
</dbReference>
<feature type="binding site" evidence="2">
    <location>
        <begin position="53"/>
        <end position="55"/>
    </location>
    <ligand>
        <name>substrate</name>
    </ligand>
</feature>
<dbReference type="EC" id="5.3.1.23" evidence="2"/>
<feature type="active site" description="Proton donor" evidence="2">
    <location>
        <position position="244"/>
    </location>
</feature>